<evidence type="ECO:0000313" key="1">
    <source>
        <dbReference type="EMBL" id="QBK87076.1"/>
    </source>
</evidence>
<gene>
    <name evidence="1" type="ORF">LCMAC103_04200</name>
</gene>
<dbReference type="EMBL" id="MK500342">
    <property type="protein sequence ID" value="QBK87076.1"/>
    <property type="molecule type" value="Genomic_DNA"/>
</dbReference>
<reference evidence="1" key="1">
    <citation type="journal article" date="2019" name="MBio">
        <title>Virus Genomes from Deep Sea Sediments Expand the Ocean Megavirome and Support Independent Origins of Viral Gigantism.</title>
        <authorList>
            <person name="Backstrom D."/>
            <person name="Yutin N."/>
            <person name="Jorgensen S.L."/>
            <person name="Dharamshi J."/>
            <person name="Homa F."/>
            <person name="Zaremba-Niedwiedzka K."/>
            <person name="Spang A."/>
            <person name="Wolf Y.I."/>
            <person name="Koonin E.V."/>
            <person name="Ettema T.J."/>
        </authorList>
    </citation>
    <scope>NUCLEOTIDE SEQUENCE</scope>
</reference>
<organism evidence="1">
    <name type="scientific">Marseillevirus LCMAC103</name>
    <dbReference type="NCBI Taxonomy" id="2506604"/>
    <lineage>
        <taxon>Viruses</taxon>
        <taxon>Varidnaviria</taxon>
        <taxon>Bamfordvirae</taxon>
        <taxon>Nucleocytoviricota</taxon>
        <taxon>Megaviricetes</taxon>
        <taxon>Pimascovirales</taxon>
        <taxon>Pimascovirales incertae sedis</taxon>
        <taxon>Marseilleviridae</taxon>
    </lineage>
</organism>
<sequence>MDDDGLARLAQTFHEGRFTTTTLRRVDLAAAEILREIETFGQTWPTHARSKKLIPAGE</sequence>
<name>A0A481YX25_9VIRU</name>
<protein>
    <submittedName>
        <fullName evidence="1">Uncharacterized protein</fullName>
    </submittedName>
</protein>
<accession>A0A481YX25</accession>
<proteinExistence type="predicted"/>